<protein>
    <submittedName>
        <fullName evidence="4">Uncharacterized protein LOC106125880</fullName>
    </submittedName>
</protein>
<evidence type="ECO:0000256" key="2">
    <source>
        <dbReference type="SAM" id="SignalP"/>
    </source>
</evidence>
<accession>A0AAJ6ZT59</accession>
<dbReference type="SMART" id="SM00131">
    <property type="entry name" value="KU"/>
    <property type="match status" value="1"/>
</dbReference>
<evidence type="ECO:0000313" key="4">
    <source>
        <dbReference type="RefSeq" id="XP_013178742.1"/>
    </source>
</evidence>
<sequence length="146" mass="15927">MFIELVLFFIGYFPGYEAVPPEACFANFRHDDCGMSPVPVLYYWKPGSRCEVGFWRGCLPNMNMFHDEYECVATCIFSARAGDVDYHNLNAIVESEESIEESTIPYDDNSTLSDTNSTTTDGTNTGNTGTGTGTGGTDTPAPTATT</sequence>
<dbReference type="Proteomes" id="UP000694872">
    <property type="component" value="Unplaced"/>
</dbReference>
<dbReference type="InterPro" id="IPR002223">
    <property type="entry name" value="Kunitz_BPTI"/>
</dbReference>
<dbReference type="GeneID" id="106125880"/>
<feature type="signal peptide" evidence="2">
    <location>
        <begin position="1"/>
        <end position="18"/>
    </location>
</feature>
<feature type="chain" id="PRO_5042579428" evidence="2">
    <location>
        <begin position="19"/>
        <end position="146"/>
    </location>
</feature>
<keyword evidence="2" id="KW-0732">Signal</keyword>
<gene>
    <name evidence="4" type="primary">LOC106125880</name>
</gene>
<dbReference type="KEGG" id="pxu:106125880"/>
<dbReference type="RefSeq" id="XP_013178742.1">
    <property type="nucleotide sequence ID" value="XM_013323288.1"/>
</dbReference>
<dbReference type="InterPro" id="IPR036880">
    <property type="entry name" value="Kunitz_BPTI_sf"/>
</dbReference>
<organism evidence="4">
    <name type="scientific">Papilio xuthus</name>
    <name type="common">Asian swallowtail butterfly</name>
    <dbReference type="NCBI Taxonomy" id="66420"/>
    <lineage>
        <taxon>Eukaryota</taxon>
        <taxon>Metazoa</taxon>
        <taxon>Ecdysozoa</taxon>
        <taxon>Arthropoda</taxon>
        <taxon>Hexapoda</taxon>
        <taxon>Insecta</taxon>
        <taxon>Pterygota</taxon>
        <taxon>Neoptera</taxon>
        <taxon>Endopterygota</taxon>
        <taxon>Lepidoptera</taxon>
        <taxon>Glossata</taxon>
        <taxon>Ditrysia</taxon>
        <taxon>Papilionoidea</taxon>
        <taxon>Papilionidae</taxon>
        <taxon>Papilioninae</taxon>
        <taxon>Papilio</taxon>
    </lineage>
</organism>
<evidence type="ECO:0000256" key="1">
    <source>
        <dbReference type="SAM" id="MobiDB-lite"/>
    </source>
</evidence>
<dbReference type="Pfam" id="PF00014">
    <property type="entry name" value="Kunitz_BPTI"/>
    <property type="match status" value="1"/>
</dbReference>
<feature type="region of interest" description="Disordered" evidence="1">
    <location>
        <begin position="97"/>
        <end position="146"/>
    </location>
</feature>
<feature type="compositionally biased region" description="Low complexity" evidence="1">
    <location>
        <begin position="107"/>
        <end position="127"/>
    </location>
</feature>
<feature type="domain" description="BPTI/Kunitz inhibitor" evidence="3">
    <location>
        <begin position="22"/>
        <end position="76"/>
    </location>
</feature>
<dbReference type="Gene3D" id="4.10.410.10">
    <property type="entry name" value="Pancreatic trypsin inhibitor Kunitz domain"/>
    <property type="match status" value="1"/>
</dbReference>
<evidence type="ECO:0000259" key="3">
    <source>
        <dbReference type="SMART" id="SM00131"/>
    </source>
</evidence>
<proteinExistence type="predicted"/>
<feature type="compositionally biased region" description="Low complexity" evidence="1">
    <location>
        <begin position="137"/>
        <end position="146"/>
    </location>
</feature>
<reference evidence="4" key="1">
    <citation type="submission" date="2025-08" db="UniProtKB">
        <authorList>
            <consortium name="RefSeq"/>
        </authorList>
    </citation>
    <scope>IDENTIFICATION</scope>
</reference>
<dbReference type="AlphaFoldDB" id="A0AAJ6ZT59"/>
<dbReference type="SUPFAM" id="SSF57362">
    <property type="entry name" value="BPTI-like"/>
    <property type="match status" value="1"/>
</dbReference>
<name>A0AAJ6ZT59_PAPXU</name>
<dbReference type="GO" id="GO:0004867">
    <property type="term" value="F:serine-type endopeptidase inhibitor activity"/>
    <property type="evidence" value="ECO:0007669"/>
    <property type="project" value="InterPro"/>
</dbReference>